<reference evidence="2 3" key="1">
    <citation type="submission" date="2017-10" db="EMBL/GenBank/DDBJ databases">
        <title>Sequencing the genomes of 1000 actinobacteria strains.</title>
        <authorList>
            <person name="Klenk H.-P."/>
        </authorList>
    </citation>
    <scope>NUCLEOTIDE SEQUENCE [LARGE SCALE GENOMIC DNA]</scope>
    <source>
        <strain evidence="2 3">DSM 21863</strain>
    </source>
</reference>
<evidence type="ECO:0000313" key="3">
    <source>
        <dbReference type="Proteomes" id="UP000224130"/>
    </source>
</evidence>
<keyword evidence="2" id="KW-0255">Endonuclease</keyword>
<dbReference type="CDD" id="cd06260">
    <property type="entry name" value="DUF820-like"/>
    <property type="match status" value="1"/>
</dbReference>
<dbReference type="InterPro" id="IPR008538">
    <property type="entry name" value="Uma2"/>
</dbReference>
<dbReference type="Proteomes" id="UP000224130">
    <property type="component" value="Unassembled WGS sequence"/>
</dbReference>
<dbReference type="PANTHER" id="PTHR35400">
    <property type="entry name" value="SLR1083 PROTEIN"/>
    <property type="match status" value="1"/>
</dbReference>
<feature type="domain" description="Putative restriction endonuclease" evidence="1">
    <location>
        <begin position="20"/>
        <end position="181"/>
    </location>
</feature>
<evidence type="ECO:0000313" key="2">
    <source>
        <dbReference type="EMBL" id="PFG43861.1"/>
    </source>
</evidence>
<gene>
    <name evidence="2" type="ORF">ATJ88_2574</name>
</gene>
<dbReference type="InterPro" id="IPR012296">
    <property type="entry name" value="Nuclease_put_TT1808"/>
</dbReference>
<keyword evidence="3" id="KW-1185">Reference proteome</keyword>
<dbReference type="AlphaFoldDB" id="A0A2A9EZ94"/>
<comment type="caution">
    <text evidence="2">The sequence shown here is derived from an EMBL/GenBank/DDBJ whole genome shotgun (WGS) entry which is preliminary data.</text>
</comment>
<sequence length="193" mass="22343">MTTLPDWMRPPRPEGWLADDLDDLHEAPRHTELIDGTLVFMMSPQRRWHSIVIFSLRRLLDEQAPEDLLVDSEMTVRLDDHNRPEPDVLVATRPVAPDATWYPVDSVVLAVEVVSPESAHRDRTVKMHKYAEAGIRHFWRIENEDGFASTAVHVYELDDATRTYVPVTIARSDLELDRPFPIRIDVRALYPEQ</sequence>
<protein>
    <submittedName>
        <fullName evidence="2">Uma2 family endonuclease</fullName>
    </submittedName>
</protein>
<dbReference type="RefSeq" id="WP_098464157.1">
    <property type="nucleotide sequence ID" value="NZ_PDJJ01000001.1"/>
</dbReference>
<keyword evidence="2" id="KW-0378">Hydrolase</keyword>
<evidence type="ECO:0000259" key="1">
    <source>
        <dbReference type="Pfam" id="PF05685"/>
    </source>
</evidence>
<accession>A0A2A9EZ94</accession>
<dbReference type="PANTHER" id="PTHR35400:SF3">
    <property type="entry name" value="SLL1072 PROTEIN"/>
    <property type="match status" value="1"/>
</dbReference>
<dbReference type="GO" id="GO:0004519">
    <property type="term" value="F:endonuclease activity"/>
    <property type="evidence" value="ECO:0007669"/>
    <property type="project" value="UniProtKB-KW"/>
</dbReference>
<dbReference type="OrthoDB" id="5524117at2"/>
<dbReference type="EMBL" id="PDJJ01000001">
    <property type="protein sequence ID" value="PFG43861.1"/>
    <property type="molecule type" value="Genomic_DNA"/>
</dbReference>
<organism evidence="2 3">
    <name type="scientific">Isoptericola jiangsuensis</name>
    <dbReference type="NCBI Taxonomy" id="548579"/>
    <lineage>
        <taxon>Bacteria</taxon>
        <taxon>Bacillati</taxon>
        <taxon>Actinomycetota</taxon>
        <taxon>Actinomycetes</taxon>
        <taxon>Micrococcales</taxon>
        <taxon>Promicromonosporaceae</taxon>
        <taxon>Isoptericola</taxon>
    </lineage>
</organism>
<dbReference type="Pfam" id="PF05685">
    <property type="entry name" value="Uma2"/>
    <property type="match status" value="1"/>
</dbReference>
<dbReference type="SUPFAM" id="SSF52980">
    <property type="entry name" value="Restriction endonuclease-like"/>
    <property type="match status" value="1"/>
</dbReference>
<dbReference type="Gene3D" id="3.90.1570.10">
    <property type="entry name" value="tt1808, chain A"/>
    <property type="match status" value="1"/>
</dbReference>
<name>A0A2A9EZ94_9MICO</name>
<dbReference type="InterPro" id="IPR011335">
    <property type="entry name" value="Restrct_endonuc-II-like"/>
</dbReference>
<keyword evidence="2" id="KW-0540">Nuclease</keyword>
<proteinExistence type="predicted"/>